<sequence length="165" mass="19636">YNFSETKYYQTNEMRSCFLIATVLITLIQNSTYGFTVKKALKLADDLRIMMRYPKNEYLPNIRRFLNMYAGVLSYITLKLEQDPDDSAVEEFYLFGPPRFMTMPMKEKRKLDLKETYKWSDHDLDIFLEELNDAKKVWREFARTVRMKNPDISGDPVPNKSLMIN</sequence>
<evidence type="ECO:0000313" key="1">
    <source>
        <dbReference type="EMBL" id="JAS63436.1"/>
    </source>
</evidence>
<name>A0A1B6GLX2_9HEMI</name>
<organism evidence="1">
    <name type="scientific">Cuerna arida</name>
    <dbReference type="NCBI Taxonomy" id="1464854"/>
    <lineage>
        <taxon>Eukaryota</taxon>
        <taxon>Metazoa</taxon>
        <taxon>Ecdysozoa</taxon>
        <taxon>Arthropoda</taxon>
        <taxon>Hexapoda</taxon>
        <taxon>Insecta</taxon>
        <taxon>Pterygota</taxon>
        <taxon>Neoptera</taxon>
        <taxon>Paraneoptera</taxon>
        <taxon>Hemiptera</taxon>
        <taxon>Auchenorrhyncha</taxon>
        <taxon>Membracoidea</taxon>
        <taxon>Cicadellidae</taxon>
        <taxon>Cicadellinae</taxon>
        <taxon>Proconiini</taxon>
        <taxon>Cuerna</taxon>
    </lineage>
</organism>
<dbReference type="EMBL" id="GECZ01006333">
    <property type="protein sequence ID" value="JAS63436.1"/>
    <property type="molecule type" value="Transcribed_RNA"/>
</dbReference>
<feature type="non-terminal residue" evidence="1">
    <location>
        <position position="1"/>
    </location>
</feature>
<gene>
    <name evidence="1" type="ORF">g.47629</name>
</gene>
<protein>
    <submittedName>
        <fullName evidence="1">Uncharacterized protein</fullName>
    </submittedName>
</protein>
<dbReference type="AlphaFoldDB" id="A0A1B6GLX2"/>
<reference evidence="1" key="1">
    <citation type="submission" date="2015-11" db="EMBL/GenBank/DDBJ databases">
        <title>De novo transcriptome assembly of four potential Pierce s Disease insect vectors from Arizona vineyards.</title>
        <authorList>
            <person name="Tassone E.E."/>
        </authorList>
    </citation>
    <scope>NUCLEOTIDE SEQUENCE</scope>
</reference>
<proteinExistence type="predicted"/>
<accession>A0A1B6GLX2</accession>